<dbReference type="EMBL" id="JASCZI010273856">
    <property type="protein sequence ID" value="MED6225408.1"/>
    <property type="molecule type" value="Genomic_DNA"/>
</dbReference>
<proteinExistence type="predicted"/>
<accession>A0ABU6ZTT4</accession>
<evidence type="ECO:0000313" key="3">
    <source>
        <dbReference type="EMBL" id="MED6225408.1"/>
    </source>
</evidence>
<sequence>MARDGGRGRESGRGKGRLRKNTGIPFDLRTTPPTTTTTATTSTPSLSASQGPPIQMIPTPRVRVHSTEPGGTSSQMPPPPSQPPRTPLGPSGAPTDTDGDGDDEDEEASVAGDTLPLLRWDGHDCWLPMKKGTKQITTVFKSCYKWYVPHFHLAPEEAINTWWDEWKKAFRFQKGESEKMRDAWLARAAKRLRELFHGIREKGYSSDWIPDDIFKQLKEYWASEEYMALKRTNKANRASSAGGSLHIGGSITYPATAEKMLEELGHTPTQGEVFTRTHTKKKDRGQWVDKRADDTNQQYEEEIKRLEEEHAALIAVVDMREQVTLLNRELTQQAEEHRQEVQALSDRHTAQIRRLQSSFNTQTAEFDQWKSTVSQMYSFMQNMHAGSTSSSTGMPPPMPPSPEFDRRAAVGCR</sequence>
<organism evidence="3 4">
    <name type="scientific">Stylosanthes scabra</name>
    <dbReference type="NCBI Taxonomy" id="79078"/>
    <lineage>
        <taxon>Eukaryota</taxon>
        <taxon>Viridiplantae</taxon>
        <taxon>Streptophyta</taxon>
        <taxon>Embryophyta</taxon>
        <taxon>Tracheophyta</taxon>
        <taxon>Spermatophyta</taxon>
        <taxon>Magnoliopsida</taxon>
        <taxon>eudicotyledons</taxon>
        <taxon>Gunneridae</taxon>
        <taxon>Pentapetalae</taxon>
        <taxon>rosids</taxon>
        <taxon>fabids</taxon>
        <taxon>Fabales</taxon>
        <taxon>Fabaceae</taxon>
        <taxon>Papilionoideae</taxon>
        <taxon>50 kb inversion clade</taxon>
        <taxon>dalbergioids sensu lato</taxon>
        <taxon>Dalbergieae</taxon>
        <taxon>Pterocarpus clade</taxon>
        <taxon>Stylosanthes</taxon>
    </lineage>
</organism>
<name>A0ABU6ZTT4_9FABA</name>
<feature type="compositionally biased region" description="Basic and acidic residues" evidence="2">
    <location>
        <begin position="1"/>
        <end position="13"/>
    </location>
</feature>
<dbReference type="Pfam" id="PF03004">
    <property type="entry name" value="Transposase_24"/>
    <property type="match status" value="1"/>
</dbReference>
<feature type="compositionally biased region" description="Basic and acidic residues" evidence="2">
    <location>
        <begin position="403"/>
        <end position="413"/>
    </location>
</feature>
<feature type="region of interest" description="Disordered" evidence="2">
    <location>
        <begin position="1"/>
        <end position="114"/>
    </location>
</feature>
<reference evidence="3 4" key="1">
    <citation type="journal article" date="2023" name="Plants (Basel)">
        <title>Bridging the Gap: Combining Genomics and Transcriptomics Approaches to Understand Stylosanthes scabra, an Orphan Legume from the Brazilian Caatinga.</title>
        <authorList>
            <person name="Ferreira-Neto J.R.C."/>
            <person name="da Silva M.D."/>
            <person name="Binneck E."/>
            <person name="de Melo N.F."/>
            <person name="da Silva R.H."/>
            <person name="de Melo A.L.T.M."/>
            <person name="Pandolfi V."/>
            <person name="Bustamante F.O."/>
            <person name="Brasileiro-Vidal A.C."/>
            <person name="Benko-Iseppon A.M."/>
        </authorList>
    </citation>
    <scope>NUCLEOTIDE SEQUENCE [LARGE SCALE GENOMIC DNA]</scope>
    <source>
        <tissue evidence="3">Leaves</tissue>
    </source>
</reference>
<feature type="coiled-coil region" evidence="1">
    <location>
        <begin position="289"/>
        <end position="347"/>
    </location>
</feature>
<dbReference type="Proteomes" id="UP001341840">
    <property type="component" value="Unassembled WGS sequence"/>
</dbReference>
<evidence type="ECO:0000313" key="4">
    <source>
        <dbReference type="Proteomes" id="UP001341840"/>
    </source>
</evidence>
<dbReference type="InterPro" id="IPR004252">
    <property type="entry name" value="Probable_transposase_24"/>
</dbReference>
<comment type="caution">
    <text evidence="3">The sequence shown here is derived from an EMBL/GenBank/DDBJ whole genome shotgun (WGS) entry which is preliminary data.</text>
</comment>
<protein>
    <submittedName>
        <fullName evidence="3">Uncharacterized protein</fullName>
    </submittedName>
</protein>
<feature type="compositionally biased region" description="Acidic residues" evidence="2">
    <location>
        <begin position="97"/>
        <end position="108"/>
    </location>
</feature>
<gene>
    <name evidence="3" type="ORF">PIB30_093464</name>
</gene>
<keyword evidence="1" id="KW-0175">Coiled coil</keyword>
<evidence type="ECO:0000256" key="2">
    <source>
        <dbReference type="SAM" id="MobiDB-lite"/>
    </source>
</evidence>
<feature type="region of interest" description="Disordered" evidence="2">
    <location>
        <begin position="384"/>
        <end position="413"/>
    </location>
</feature>
<feature type="compositionally biased region" description="Pro residues" evidence="2">
    <location>
        <begin position="76"/>
        <end position="87"/>
    </location>
</feature>
<keyword evidence="4" id="KW-1185">Reference proteome</keyword>
<evidence type="ECO:0000256" key="1">
    <source>
        <dbReference type="SAM" id="Coils"/>
    </source>
</evidence>
<feature type="compositionally biased region" description="Low complexity" evidence="2">
    <location>
        <begin position="30"/>
        <end position="49"/>
    </location>
</feature>